<evidence type="ECO:0000256" key="4">
    <source>
        <dbReference type="ARBA" id="ARBA00022475"/>
    </source>
</evidence>
<evidence type="ECO:0000259" key="17">
    <source>
        <dbReference type="PROSITE" id="PS50885"/>
    </source>
</evidence>
<dbReference type="Pfam" id="PF00672">
    <property type="entry name" value="HAMP"/>
    <property type="match status" value="1"/>
</dbReference>
<protein>
    <recommendedName>
        <fullName evidence="3">histidine kinase</fullName>
        <ecNumber evidence="3">2.7.13.3</ecNumber>
    </recommendedName>
</protein>
<dbReference type="SMART" id="SM00387">
    <property type="entry name" value="HATPase_c"/>
    <property type="match status" value="1"/>
</dbReference>
<gene>
    <name evidence="18" type="ordered locus">Sde_2723</name>
</gene>
<sequence length="482" mass="54934">MKSIKFKIWLAFFITLTVCMATMLVVTHTTMKKGFLRYVNIETINKLDLLKNEIAEIYTRTGSLELFTTKPHLWDKLKYKAYSPYLKIRADQRRNDGPPAPPKSKELPPKDKHGVGRHQREFMERLILTDENKNVISGRYRKNSDYSWSAIKAEDKIIAYVGYVAPSEFLRDVDKHFLYNQLRALSKISIFLVIISFITVLIISHKLVKPLVALSRSAKQLAAGEYNVRIQPQTSDEVGELCHNFNELAHTLEANEQSRRQWVADISHEMRTPLAVIKAQIESMQDGIRQPSQANLALLKDKTDSLNALVNDLYELSLSDLGALTYSKEVFSFNQLFEHTQDEVEVRTNGKELTLTIENNLNEQHKIYGDSSRLAQLINNLIENSLRYTDTPGQIKIWSAETQGNLEFHIEDSAPGVNPDQLDKIFDRLYRLDSSRNRATGGAGLGLSICKNIVEAHNGTIRALQSKLGGIHIIISLPRWTR</sequence>
<dbReference type="EC" id="2.7.13.3" evidence="3"/>
<dbReference type="Gene3D" id="3.30.565.10">
    <property type="entry name" value="Histidine kinase-like ATPase, C-terminal domain"/>
    <property type="match status" value="1"/>
</dbReference>
<dbReference type="InterPro" id="IPR036097">
    <property type="entry name" value="HisK_dim/P_sf"/>
</dbReference>
<dbReference type="InterPro" id="IPR003660">
    <property type="entry name" value="HAMP_dom"/>
</dbReference>
<dbReference type="InterPro" id="IPR003594">
    <property type="entry name" value="HATPase_dom"/>
</dbReference>
<dbReference type="PROSITE" id="PS50885">
    <property type="entry name" value="HAMP"/>
    <property type="match status" value="1"/>
</dbReference>
<feature type="transmembrane region" description="Helical" evidence="15">
    <location>
        <begin position="6"/>
        <end position="27"/>
    </location>
</feature>
<comment type="catalytic activity">
    <reaction evidence="1">
        <text>ATP + protein L-histidine = ADP + protein N-phospho-L-histidine.</text>
        <dbReference type="EC" id="2.7.13.3"/>
    </reaction>
</comment>
<name>Q21H46_SACD2</name>
<dbReference type="Pfam" id="PF02518">
    <property type="entry name" value="HATPase_c"/>
    <property type="match status" value="1"/>
</dbReference>
<dbReference type="CDD" id="cd06225">
    <property type="entry name" value="HAMP"/>
    <property type="match status" value="1"/>
</dbReference>
<dbReference type="RefSeq" id="WP_011469200.1">
    <property type="nucleotide sequence ID" value="NC_007912.1"/>
</dbReference>
<proteinExistence type="predicted"/>
<evidence type="ECO:0000256" key="15">
    <source>
        <dbReference type="SAM" id="Phobius"/>
    </source>
</evidence>
<evidence type="ECO:0000256" key="14">
    <source>
        <dbReference type="SAM" id="MobiDB-lite"/>
    </source>
</evidence>
<evidence type="ECO:0000256" key="8">
    <source>
        <dbReference type="ARBA" id="ARBA00022741"/>
    </source>
</evidence>
<dbReference type="EMBL" id="CP000282">
    <property type="protein sequence ID" value="ABD81983.1"/>
    <property type="molecule type" value="Genomic_DNA"/>
</dbReference>
<dbReference type="InterPro" id="IPR050398">
    <property type="entry name" value="HssS/ArlS-like"/>
</dbReference>
<keyword evidence="10 18" id="KW-0067">ATP-binding</keyword>
<keyword evidence="4" id="KW-1003">Cell membrane</keyword>
<evidence type="ECO:0000256" key="5">
    <source>
        <dbReference type="ARBA" id="ARBA00022553"/>
    </source>
</evidence>
<dbReference type="GO" id="GO:0005524">
    <property type="term" value="F:ATP binding"/>
    <property type="evidence" value="ECO:0007669"/>
    <property type="project" value="UniProtKB-KW"/>
</dbReference>
<dbReference type="InterPro" id="IPR003661">
    <property type="entry name" value="HisK_dim/P_dom"/>
</dbReference>
<dbReference type="SUPFAM" id="SSF47384">
    <property type="entry name" value="Homodimeric domain of signal transducing histidine kinase"/>
    <property type="match status" value="1"/>
</dbReference>
<dbReference type="STRING" id="203122.Sde_2723"/>
<evidence type="ECO:0000313" key="18">
    <source>
        <dbReference type="EMBL" id="ABD81983.1"/>
    </source>
</evidence>
<evidence type="ECO:0000256" key="12">
    <source>
        <dbReference type="ARBA" id="ARBA00023012"/>
    </source>
</evidence>
<dbReference type="InterPro" id="IPR005467">
    <property type="entry name" value="His_kinase_dom"/>
</dbReference>
<evidence type="ECO:0000256" key="6">
    <source>
        <dbReference type="ARBA" id="ARBA00022679"/>
    </source>
</evidence>
<dbReference type="SUPFAM" id="SSF158472">
    <property type="entry name" value="HAMP domain-like"/>
    <property type="match status" value="1"/>
</dbReference>
<evidence type="ECO:0000313" key="19">
    <source>
        <dbReference type="Proteomes" id="UP000001947"/>
    </source>
</evidence>
<dbReference type="eggNOG" id="COG2205">
    <property type="taxonomic scope" value="Bacteria"/>
</dbReference>
<dbReference type="Gene3D" id="1.10.287.130">
    <property type="match status" value="1"/>
</dbReference>
<dbReference type="SMART" id="SM00304">
    <property type="entry name" value="HAMP"/>
    <property type="match status" value="1"/>
</dbReference>
<keyword evidence="8" id="KW-0547">Nucleotide-binding</keyword>
<keyword evidence="12" id="KW-0902">Two-component regulatory system</keyword>
<feature type="domain" description="HAMP" evidence="17">
    <location>
        <begin position="205"/>
        <end position="257"/>
    </location>
</feature>
<reference evidence="18 19" key="1">
    <citation type="journal article" date="2008" name="PLoS Genet.">
        <title>Complete genome sequence of the complex carbohydrate-degrading marine bacterium, Saccharophagus degradans strain 2-40 T.</title>
        <authorList>
            <person name="Weiner R.M."/>
            <person name="Taylor L.E.II."/>
            <person name="Henrissat B."/>
            <person name="Hauser L."/>
            <person name="Land M."/>
            <person name="Coutinho P.M."/>
            <person name="Rancurel C."/>
            <person name="Saunders E.H."/>
            <person name="Longmire A.G."/>
            <person name="Zhang H."/>
            <person name="Bayer E.A."/>
            <person name="Gilbert H.J."/>
            <person name="Larimer F."/>
            <person name="Zhulin I.B."/>
            <person name="Ekborg N.A."/>
            <person name="Lamed R."/>
            <person name="Richardson P.M."/>
            <person name="Borovok I."/>
            <person name="Hutcheson S."/>
        </authorList>
    </citation>
    <scope>NUCLEOTIDE SEQUENCE [LARGE SCALE GENOMIC DNA]</scope>
    <source>
        <strain evidence="19">2-40 / ATCC 43961 / DSM 17024</strain>
    </source>
</reference>
<dbReference type="PROSITE" id="PS50109">
    <property type="entry name" value="HIS_KIN"/>
    <property type="match status" value="1"/>
</dbReference>
<evidence type="ECO:0000259" key="16">
    <source>
        <dbReference type="PROSITE" id="PS50109"/>
    </source>
</evidence>
<dbReference type="PRINTS" id="PR00344">
    <property type="entry name" value="BCTRLSENSOR"/>
</dbReference>
<dbReference type="PANTHER" id="PTHR45528:SF1">
    <property type="entry name" value="SENSOR HISTIDINE KINASE CPXA"/>
    <property type="match status" value="1"/>
</dbReference>
<dbReference type="InterPro" id="IPR036890">
    <property type="entry name" value="HATPase_C_sf"/>
</dbReference>
<dbReference type="SUPFAM" id="SSF55874">
    <property type="entry name" value="ATPase domain of HSP90 chaperone/DNA topoisomerase II/histidine kinase"/>
    <property type="match status" value="1"/>
</dbReference>
<feature type="compositionally biased region" description="Basic and acidic residues" evidence="14">
    <location>
        <begin position="103"/>
        <end position="116"/>
    </location>
</feature>
<dbReference type="OrthoDB" id="9809766at2"/>
<keyword evidence="5" id="KW-0597">Phosphoprotein</keyword>
<feature type="region of interest" description="Disordered" evidence="14">
    <location>
        <begin position="91"/>
        <end position="116"/>
    </location>
</feature>
<dbReference type="GO" id="GO:0005886">
    <property type="term" value="C:plasma membrane"/>
    <property type="evidence" value="ECO:0007669"/>
    <property type="project" value="UniProtKB-SubCell"/>
</dbReference>
<evidence type="ECO:0000256" key="11">
    <source>
        <dbReference type="ARBA" id="ARBA00022989"/>
    </source>
</evidence>
<keyword evidence="11 15" id="KW-1133">Transmembrane helix</keyword>
<keyword evidence="13 15" id="KW-0472">Membrane</keyword>
<dbReference type="CDD" id="cd00082">
    <property type="entry name" value="HisKA"/>
    <property type="match status" value="1"/>
</dbReference>
<dbReference type="FunFam" id="3.30.565.10:FF:000006">
    <property type="entry name" value="Sensor histidine kinase WalK"/>
    <property type="match status" value="1"/>
</dbReference>
<evidence type="ECO:0000256" key="2">
    <source>
        <dbReference type="ARBA" id="ARBA00004651"/>
    </source>
</evidence>
<dbReference type="SMART" id="SM00388">
    <property type="entry name" value="HisKA"/>
    <property type="match status" value="1"/>
</dbReference>
<dbReference type="Pfam" id="PF00512">
    <property type="entry name" value="HisKA"/>
    <property type="match status" value="1"/>
</dbReference>
<accession>Q21H46</accession>
<dbReference type="eggNOG" id="COG2770">
    <property type="taxonomic scope" value="Bacteria"/>
</dbReference>
<dbReference type="PANTHER" id="PTHR45528">
    <property type="entry name" value="SENSOR HISTIDINE KINASE CPXA"/>
    <property type="match status" value="1"/>
</dbReference>
<keyword evidence="6" id="KW-0808">Transferase</keyword>
<keyword evidence="7 15" id="KW-0812">Transmembrane</keyword>
<comment type="subcellular location">
    <subcellularLocation>
        <location evidence="2">Cell membrane</location>
        <topology evidence="2">Multi-pass membrane protein</topology>
    </subcellularLocation>
</comment>
<evidence type="ECO:0000256" key="7">
    <source>
        <dbReference type="ARBA" id="ARBA00022692"/>
    </source>
</evidence>
<evidence type="ECO:0000256" key="3">
    <source>
        <dbReference type="ARBA" id="ARBA00012438"/>
    </source>
</evidence>
<dbReference type="InterPro" id="IPR004358">
    <property type="entry name" value="Sig_transdc_His_kin-like_C"/>
</dbReference>
<evidence type="ECO:0000256" key="10">
    <source>
        <dbReference type="ARBA" id="ARBA00022840"/>
    </source>
</evidence>
<evidence type="ECO:0000256" key="9">
    <source>
        <dbReference type="ARBA" id="ARBA00022777"/>
    </source>
</evidence>
<dbReference type="GeneID" id="98614382"/>
<organism evidence="18 19">
    <name type="scientific">Saccharophagus degradans (strain 2-40 / ATCC 43961 / DSM 17024)</name>
    <dbReference type="NCBI Taxonomy" id="203122"/>
    <lineage>
        <taxon>Bacteria</taxon>
        <taxon>Pseudomonadati</taxon>
        <taxon>Pseudomonadota</taxon>
        <taxon>Gammaproteobacteria</taxon>
        <taxon>Cellvibrionales</taxon>
        <taxon>Cellvibrionaceae</taxon>
        <taxon>Saccharophagus</taxon>
    </lineage>
</organism>
<evidence type="ECO:0000256" key="13">
    <source>
        <dbReference type="ARBA" id="ARBA00023136"/>
    </source>
</evidence>
<dbReference type="HOGENOM" id="CLU_000445_89_6_6"/>
<dbReference type="AlphaFoldDB" id="Q21H46"/>
<dbReference type="KEGG" id="sde:Sde_2723"/>
<dbReference type="Gene3D" id="6.10.340.10">
    <property type="match status" value="1"/>
</dbReference>
<dbReference type="Proteomes" id="UP000001947">
    <property type="component" value="Chromosome"/>
</dbReference>
<keyword evidence="19" id="KW-1185">Reference proteome</keyword>
<feature type="domain" description="Histidine kinase" evidence="16">
    <location>
        <begin position="265"/>
        <end position="481"/>
    </location>
</feature>
<evidence type="ECO:0000256" key="1">
    <source>
        <dbReference type="ARBA" id="ARBA00000085"/>
    </source>
</evidence>
<keyword evidence="9" id="KW-0418">Kinase</keyword>
<dbReference type="GO" id="GO:0000155">
    <property type="term" value="F:phosphorelay sensor kinase activity"/>
    <property type="evidence" value="ECO:0007669"/>
    <property type="project" value="InterPro"/>
</dbReference>